<dbReference type="RefSeq" id="WP_155084627.1">
    <property type="nucleotide sequence ID" value="NZ_WMIA01000030.1"/>
</dbReference>
<evidence type="ECO:0000313" key="7">
    <source>
        <dbReference type="EMBL" id="MTF40467.1"/>
    </source>
</evidence>
<dbReference type="AlphaFoldDB" id="A0A844GVI5"/>
<evidence type="ECO:0000256" key="3">
    <source>
        <dbReference type="ARBA" id="ARBA00022723"/>
    </source>
</evidence>
<dbReference type="InterPro" id="IPR057431">
    <property type="entry name" value="LdpA_Fe-S-bd"/>
</dbReference>
<comment type="caution">
    <text evidence="7">The sequence shown here is derived from an EMBL/GenBank/DDBJ whole genome shotgun (WGS) entry which is preliminary data.</text>
</comment>
<dbReference type="EMBL" id="WMIA01000030">
    <property type="protein sequence ID" value="MTF40467.1"/>
    <property type="molecule type" value="Genomic_DNA"/>
</dbReference>
<dbReference type="PANTHER" id="PTHR24960:SF79">
    <property type="entry name" value="PHOTOSYSTEM I IRON-SULFUR CENTER"/>
    <property type="match status" value="1"/>
</dbReference>
<evidence type="ECO:0000256" key="5">
    <source>
        <dbReference type="ARBA" id="ARBA00023014"/>
    </source>
</evidence>
<dbReference type="PROSITE" id="PS51379">
    <property type="entry name" value="4FE4S_FER_2"/>
    <property type="match status" value="2"/>
</dbReference>
<sequence length="348" mass="38654">MSYSPFYSLQEGNWFKLICGASYQHLPSIRNLALIYTLAGADCIDMAADRAVIHSALEGIKKAQDLFVEAKNQGYDSHFSPFVMVSINDGEDPHFRKAYFNPNLCPTDCPRPCESICPADAITFSSIYRGVKSDLCYGCGRCLPICPLNLIQTESIFITIDTIVEWLDILPIDAIEIHTQEGHFSQFISVWKKLQPHLSKLKIIAISCPYTSNIMDYLQKISDFISPLEIPLIWQTDGRPMSGDIGEGTTHLTIKYAQKLMNSNLKGFIQLAGGTNEYTIKKLSELNLTSKVAGIAFGSKGRKIIADVLQELENISTTNQIENYPDLLWKGVEIASSLVSPLKLASVS</sequence>
<comment type="cofactor">
    <cofactor evidence="1">
        <name>[4Fe-4S] cluster</name>
        <dbReference type="ChEBI" id="CHEBI:49883"/>
    </cofactor>
</comment>
<evidence type="ECO:0000256" key="4">
    <source>
        <dbReference type="ARBA" id="ARBA00023004"/>
    </source>
</evidence>
<dbReference type="PROSITE" id="PS00198">
    <property type="entry name" value="4FE4S_FER_1"/>
    <property type="match status" value="1"/>
</dbReference>
<organism evidence="7 8">
    <name type="scientific">Cyanobacterium aponinum 0216</name>
    <dbReference type="NCBI Taxonomy" id="2676140"/>
    <lineage>
        <taxon>Bacteria</taxon>
        <taxon>Bacillati</taxon>
        <taxon>Cyanobacteriota</taxon>
        <taxon>Cyanophyceae</taxon>
        <taxon>Oscillatoriophycideae</taxon>
        <taxon>Chroococcales</taxon>
        <taxon>Geminocystaceae</taxon>
        <taxon>Cyanobacterium</taxon>
    </lineage>
</organism>
<reference evidence="7 8" key="1">
    <citation type="submission" date="2019-11" db="EMBL/GenBank/DDBJ databases">
        <title>Isolation of a new High Light Tolerant Cyanobacteria.</title>
        <authorList>
            <person name="Dobson Z."/>
            <person name="Vaughn N."/>
            <person name="Vaughn M."/>
            <person name="Fromme P."/>
            <person name="Mazor Y."/>
        </authorList>
    </citation>
    <scope>NUCLEOTIDE SEQUENCE [LARGE SCALE GENOMIC DNA]</scope>
    <source>
        <strain evidence="7 8">0216</strain>
    </source>
</reference>
<dbReference type="Pfam" id="PF25160">
    <property type="entry name" value="LdpA_Fe-S-bd"/>
    <property type="match status" value="1"/>
</dbReference>
<dbReference type="GO" id="GO:0051539">
    <property type="term" value="F:4 iron, 4 sulfur cluster binding"/>
    <property type="evidence" value="ECO:0007669"/>
    <property type="project" value="UniProtKB-KW"/>
</dbReference>
<dbReference type="InterPro" id="IPR017896">
    <property type="entry name" value="4Fe4S_Fe-S-bd"/>
</dbReference>
<keyword evidence="5" id="KW-0411">Iron-sulfur</keyword>
<name>A0A844GVI5_9CHRO</name>
<protein>
    <submittedName>
        <fullName evidence="7">4Fe-4S ferredoxin</fullName>
    </submittedName>
</protein>
<evidence type="ECO:0000256" key="2">
    <source>
        <dbReference type="ARBA" id="ARBA00022485"/>
    </source>
</evidence>
<dbReference type="InterPro" id="IPR021039">
    <property type="entry name" value="Fe-S-bd_prot_LdpA_C"/>
</dbReference>
<evidence type="ECO:0000259" key="6">
    <source>
        <dbReference type="PROSITE" id="PS51379"/>
    </source>
</evidence>
<dbReference type="InterPro" id="IPR017900">
    <property type="entry name" value="4Fe4S_Fe_S_CS"/>
</dbReference>
<feature type="domain" description="4Fe-4S ferredoxin-type" evidence="6">
    <location>
        <begin position="127"/>
        <end position="156"/>
    </location>
</feature>
<proteinExistence type="predicted"/>
<dbReference type="InterPro" id="IPR050157">
    <property type="entry name" value="PSI_iron-sulfur_center"/>
</dbReference>
<keyword evidence="2" id="KW-0004">4Fe-4S</keyword>
<dbReference type="Proteomes" id="UP000437131">
    <property type="component" value="Unassembled WGS sequence"/>
</dbReference>
<accession>A0A844GVI5</accession>
<keyword evidence="4" id="KW-0408">Iron</keyword>
<feature type="domain" description="4Fe-4S ferredoxin-type" evidence="6">
    <location>
        <begin position="96"/>
        <end position="126"/>
    </location>
</feature>
<evidence type="ECO:0000256" key="1">
    <source>
        <dbReference type="ARBA" id="ARBA00001966"/>
    </source>
</evidence>
<gene>
    <name evidence="7" type="ORF">GGC33_16245</name>
</gene>
<dbReference type="Gene3D" id="3.30.70.20">
    <property type="match status" value="1"/>
</dbReference>
<dbReference type="Pfam" id="PF12617">
    <property type="entry name" value="LdpA_C"/>
    <property type="match status" value="1"/>
</dbReference>
<dbReference type="GO" id="GO:0046872">
    <property type="term" value="F:metal ion binding"/>
    <property type="evidence" value="ECO:0007669"/>
    <property type="project" value="UniProtKB-KW"/>
</dbReference>
<keyword evidence="3" id="KW-0479">Metal-binding</keyword>
<dbReference type="NCBIfam" id="NF045992">
    <property type="entry name" value="CircClkLdpA"/>
    <property type="match status" value="1"/>
</dbReference>
<dbReference type="SUPFAM" id="SSF54862">
    <property type="entry name" value="4Fe-4S ferredoxins"/>
    <property type="match status" value="1"/>
</dbReference>
<dbReference type="PANTHER" id="PTHR24960">
    <property type="entry name" value="PHOTOSYSTEM I IRON-SULFUR CENTER-RELATED"/>
    <property type="match status" value="1"/>
</dbReference>
<evidence type="ECO:0000313" key="8">
    <source>
        <dbReference type="Proteomes" id="UP000437131"/>
    </source>
</evidence>